<accession>A0ABM1SFS1</accession>
<keyword evidence="4" id="KW-1185">Reference proteome</keyword>
<dbReference type="PANTHER" id="PTHR23259">
    <property type="entry name" value="RIDDLE"/>
    <property type="match status" value="1"/>
</dbReference>
<dbReference type="GeneID" id="111085922"/>
<reference evidence="5" key="1">
    <citation type="submission" date="2025-08" db="UniProtKB">
        <authorList>
            <consortium name="RefSeq"/>
        </authorList>
    </citation>
    <scope>IDENTIFICATION</scope>
    <source>
        <tissue evidence="5">Muscle</tissue>
    </source>
</reference>
<dbReference type="SUPFAM" id="SSF57567">
    <property type="entry name" value="Serine protease inhibitors"/>
    <property type="match status" value="2"/>
</dbReference>
<evidence type="ECO:0000259" key="3">
    <source>
        <dbReference type="Pfam" id="PF01826"/>
    </source>
</evidence>
<dbReference type="Proteomes" id="UP000694941">
    <property type="component" value="Unplaced"/>
</dbReference>
<keyword evidence="2" id="KW-1015">Disulfide bond</keyword>
<dbReference type="InterPro" id="IPR051368">
    <property type="entry name" value="SerProtInhib-TIL_Domain"/>
</dbReference>
<evidence type="ECO:0000313" key="5">
    <source>
        <dbReference type="RefSeq" id="XP_022242476.1"/>
    </source>
</evidence>
<dbReference type="Pfam" id="PF01826">
    <property type="entry name" value="TIL"/>
    <property type="match status" value="1"/>
</dbReference>
<name>A0ABM1SFS1_LIMPO</name>
<proteinExistence type="predicted"/>
<evidence type="ECO:0000313" key="4">
    <source>
        <dbReference type="Proteomes" id="UP000694941"/>
    </source>
</evidence>
<evidence type="ECO:0000256" key="2">
    <source>
        <dbReference type="ARBA" id="ARBA00023157"/>
    </source>
</evidence>
<feature type="domain" description="TIL" evidence="3">
    <location>
        <begin position="45"/>
        <end position="97"/>
    </location>
</feature>
<dbReference type="PANTHER" id="PTHR23259:SF70">
    <property type="entry name" value="ACCESSORY GLAND PROTEIN ACP62F-RELATED"/>
    <property type="match status" value="1"/>
</dbReference>
<dbReference type="CDD" id="cd19941">
    <property type="entry name" value="TIL"/>
    <property type="match status" value="2"/>
</dbReference>
<sequence length="107" mass="11575">TTCNSKPTFCIALCVPGCFCNIGLVRGPYRKCINPEECPGTNPQCPDGEHFSECGTACEETCDEPPDACIDLCVKGCFCNSGLVRGPNKICIKRDDCPGNSHELFYC</sequence>
<protein>
    <submittedName>
        <fullName evidence="5">Chymotrypsin-elastase inhibitor ixodidin-like</fullName>
    </submittedName>
</protein>
<evidence type="ECO:0000256" key="1">
    <source>
        <dbReference type="ARBA" id="ARBA00022690"/>
    </source>
</evidence>
<organism evidence="4 5">
    <name type="scientific">Limulus polyphemus</name>
    <name type="common">Atlantic horseshoe crab</name>
    <dbReference type="NCBI Taxonomy" id="6850"/>
    <lineage>
        <taxon>Eukaryota</taxon>
        <taxon>Metazoa</taxon>
        <taxon>Ecdysozoa</taxon>
        <taxon>Arthropoda</taxon>
        <taxon>Chelicerata</taxon>
        <taxon>Merostomata</taxon>
        <taxon>Xiphosura</taxon>
        <taxon>Limulidae</taxon>
        <taxon>Limulus</taxon>
    </lineage>
</organism>
<dbReference type="InterPro" id="IPR036084">
    <property type="entry name" value="Ser_inhib-like_sf"/>
</dbReference>
<feature type="non-terminal residue" evidence="5">
    <location>
        <position position="1"/>
    </location>
</feature>
<dbReference type="RefSeq" id="XP_022242476.1">
    <property type="nucleotide sequence ID" value="XM_022386768.1"/>
</dbReference>
<keyword evidence="1" id="KW-0646">Protease inhibitor</keyword>
<dbReference type="Gene3D" id="2.10.25.10">
    <property type="entry name" value="Laminin"/>
    <property type="match status" value="2"/>
</dbReference>
<dbReference type="InterPro" id="IPR002919">
    <property type="entry name" value="TIL_dom"/>
</dbReference>
<gene>
    <name evidence="5" type="primary">LOC111085922</name>
</gene>